<name>J0CTN3_AURST</name>
<dbReference type="KEGG" id="adl:AURDEDRAFT_34054"/>
<evidence type="ECO:0000313" key="1">
    <source>
        <dbReference type="EMBL" id="EJD33686.1"/>
    </source>
</evidence>
<dbReference type="Proteomes" id="UP000006514">
    <property type="component" value="Unassembled WGS sequence"/>
</dbReference>
<gene>
    <name evidence="1" type="ORF">AURDEDRAFT_34054</name>
</gene>
<dbReference type="Gene3D" id="3.10.10.10">
    <property type="entry name" value="HIV Type 1 Reverse Transcriptase, subunit A, domain 1"/>
    <property type="match status" value="1"/>
</dbReference>
<dbReference type="SUPFAM" id="SSF56672">
    <property type="entry name" value="DNA/RNA polymerases"/>
    <property type="match status" value="1"/>
</dbReference>
<protein>
    <submittedName>
        <fullName evidence="1">Uncharacterized protein</fullName>
    </submittedName>
</protein>
<dbReference type="InterPro" id="IPR043502">
    <property type="entry name" value="DNA/RNA_pol_sf"/>
</dbReference>
<dbReference type="OrthoDB" id="6776860at2759"/>
<dbReference type="EMBL" id="JH688118">
    <property type="protein sequence ID" value="EJD33686.1"/>
    <property type="molecule type" value="Genomic_DNA"/>
</dbReference>
<sequence length="83" mass="9421">LLRRHALAFGFDGRLGHLATNAKIRTKDGVEPIAVPMHSASPEKKRVIEEQLEKWFKLEVIEESISPWAAPVVIVYRNGKARF</sequence>
<accession>J0CTN3</accession>
<dbReference type="AlphaFoldDB" id="J0CTN3"/>
<proteinExistence type="predicted"/>
<dbReference type="eggNOG" id="ENOG502RSDR">
    <property type="taxonomic scope" value="Eukaryota"/>
</dbReference>
<evidence type="ECO:0000313" key="2">
    <source>
        <dbReference type="Proteomes" id="UP000006514"/>
    </source>
</evidence>
<feature type="non-terminal residue" evidence="1">
    <location>
        <position position="1"/>
    </location>
</feature>
<organism evidence="1 2">
    <name type="scientific">Auricularia subglabra (strain TFB-10046 / SS5)</name>
    <name type="common">White-rot fungus</name>
    <name type="synonym">Auricularia delicata (strain TFB10046)</name>
    <dbReference type="NCBI Taxonomy" id="717982"/>
    <lineage>
        <taxon>Eukaryota</taxon>
        <taxon>Fungi</taxon>
        <taxon>Dikarya</taxon>
        <taxon>Basidiomycota</taxon>
        <taxon>Agaricomycotina</taxon>
        <taxon>Agaricomycetes</taxon>
        <taxon>Auriculariales</taxon>
        <taxon>Auriculariaceae</taxon>
        <taxon>Auricularia</taxon>
    </lineage>
</organism>
<dbReference type="InParanoid" id="J0CTN3"/>
<reference evidence="2" key="1">
    <citation type="journal article" date="2012" name="Science">
        <title>The Paleozoic origin of enzymatic lignin decomposition reconstructed from 31 fungal genomes.</title>
        <authorList>
            <person name="Floudas D."/>
            <person name="Binder M."/>
            <person name="Riley R."/>
            <person name="Barry K."/>
            <person name="Blanchette R.A."/>
            <person name="Henrissat B."/>
            <person name="Martinez A.T."/>
            <person name="Otillar R."/>
            <person name="Spatafora J.W."/>
            <person name="Yadav J.S."/>
            <person name="Aerts A."/>
            <person name="Benoit I."/>
            <person name="Boyd A."/>
            <person name="Carlson A."/>
            <person name="Copeland A."/>
            <person name="Coutinho P.M."/>
            <person name="de Vries R.P."/>
            <person name="Ferreira P."/>
            <person name="Findley K."/>
            <person name="Foster B."/>
            <person name="Gaskell J."/>
            <person name="Glotzer D."/>
            <person name="Gorecki P."/>
            <person name="Heitman J."/>
            <person name="Hesse C."/>
            <person name="Hori C."/>
            <person name="Igarashi K."/>
            <person name="Jurgens J.A."/>
            <person name="Kallen N."/>
            <person name="Kersten P."/>
            <person name="Kohler A."/>
            <person name="Kuees U."/>
            <person name="Kumar T.K.A."/>
            <person name="Kuo A."/>
            <person name="LaButti K."/>
            <person name="Larrondo L.F."/>
            <person name="Lindquist E."/>
            <person name="Ling A."/>
            <person name="Lombard V."/>
            <person name="Lucas S."/>
            <person name="Lundell T."/>
            <person name="Martin R."/>
            <person name="McLaughlin D.J."/>
            <person name="Morgenstern I."/>
            <person name="Morin E."/>
            <person name="Murat C."/>
            <person name="Nagy L.G."/>
            <person name="Nolan M."/>
            <person name="Ohm R.A."/>
            <person name="Patyshakuliyeva A."/>
            <person name="Rokas A."/>
            <person name="Ruiz-Duenas F.J."/>
            <person name="Sabat G."/>
            <person name="Salamov A."/>
            <person name="Samejima M."/>
            <person name="Schmutz J."/>
            <person name="Slot J.C."/>
            <person name="St John F."/>
            <person name="Stenlid J."/>
            <person name="Sun H."/>
            <person name="Sun S."/>
            <person name="Syed K."/>
            <person name="Tsang A."/>
            <person name="Wiebenga A."/>
            <person name="Young D."/>
            <person name="Pisabarro A."/>
            <person name="Eastwood D.C."/>
            <person name="Martin F."/>
            <person name="Cullen D."/>
            <person name="Grigoriev I.V."/>
            <person name="Hibbett D.S."/>
        </authorList>
    </citation>
    <scope>NUCLEOTIDE SEQUENCE [LARGE SCALE GENOMIC DNA]</scope>
    <source>
        <strain evidence="2">TFB10046</strain>
    </source>
</reference>
<feature type="non-terminal residue" evidence="1">
    <location>
        <position position="83"/>
    </location>
</feature>
<keyword evidence="2" id="KW-1185">Reference proteome</keyword>